<gene>
    <name evidence="2" type="ORF">H0E87_008394</name>
</gene>
<sequence length="110" mass="12421">MVAAFALSLPSHHFFTAIYWLWLLNPMPLLYRLNTGMATEALTRMLYRFLGRALMAKASHVKGNGSEPWLNNHTDFSRFFMGGDSGEANMSNFLAVKLDHVGYPVRGLLE</sequence>
<dbReference type="AlphaFoldDB" id="A0A8T2Z0V7"/>
<evidence type="ECO:0000313" key="3">
    <source>
        <dbReference type="Proteomes" id="UP000807159"/>
    </source>
</evidence>
<comment type="caution">
    <text evidence="2">The sequence shown here is derived from an EMBL/GenBank/DDBJ whole genome shotgun (WGS) entry which is preliminary data.</text>
</comment>
<name>A0A8T2Z0V7_POPDE</name>
<keyword evidence="1" id="KW-1133">Transmembrane helix</keyword>
<feature type="transmembrane region" description="Helical" evidence="1">
    <location>
        <begin position="12"/>
        <end position="31"/>
    </location>
</feature>
<keyword evidence="1" id="KW-0472">Membrane</keyword>
<evidence type="ECO:0000256" key="1">
    <source>
        <dbReference type="SAM" id="Phobius"/>
    </source>
</evidence>
<accession>A0A8T2Z0V7</accession>
<reference evidence="2" key="1">
    <citation type="journal article" date="2021" name="J. Hered.">
        <title>Genome Assembly of Salicaceae Populus deltoides (Eastern Cottonwood) I-69 Based on Nanopore Sequencing and Hi-C Technologies.</title>
        <authorList>
            <person name="Bai S."/>
            <person name="Wu H."/>
            <person name="Zhang J."/>
            <person name="Pan Z."/>
            <person name="Zhao W."/>
            <person name="Li Z."/>
            <person name="Tong C."/>
        </authorList>
    </citation>
    <scope>NUCLEOTIDE SEQUENCE</scope>
    <source>
        <tissue evidence="2">Leaf</tissue>
    </source>
</reference>
<organism evidence="2 3">
    <name type="scientific">Populus deltoides</name>
    <name type="common">Eastern poplar</name>
    <name type="synonym">Eastern cottonwood</name>
    <dbReference type="NCBI Taxonomy" id="3696"/>
    <lineage>
        <taxon>Eukaryota</taxon>
        <taxon>Viridiplantae</taxon>
        <taxon>Streptophyta</taxon>
        <taxon>Embryophyta</taxon>
        <taxon>Tracheophyta</taxon>
        <taxon>Spermatophyta</taxon>
        <taxon>Magnoliopsida</taxon>
        <taxon>eudicotyledons</taxon>
        <taxon>Gunneridae</taxon>
        <taxon>Pentapetalae</taxon>
        <taxon>rosids</taxon>
        <taxon>fabids</taxon>
        <taxon>Malpighiales</taxon>
        <taxon>Salicaceae</taxon>
        <taxon>Saliceae</taxon>
        <taxon>Populus</taxon>
    </lineage>
</organism>
<dbReference type="Proteomes" id="UP000807159">
    <property type="component" value="Chromosome 4"/>
</dbReference>
<keyword evidence="1" id="KW-0812">Transmembrane</keyword>
<proteinExistence type="predicted"/>
<dbReference type="EMBL" id="JACEGQ020000004">
    <property type="protein sequence ID" value="KAH8510842.1"/>
    <property type="molecule type" value="Genomic_DNA"/>
</dbReference>
<protein>
    <submittedName>
        <fullName evidence="2">Uncharacterized protein</fullName>
    </submittedName>
</protein>
<keyword evidence="3" id="KW-1185">Reference proteome</keyword>
<evidence type="ECO:0000313" key="2">
    <source>
        <dbReference type="EMBL" id="KAH8510842.1"/>
    </source>
</evidence>